<feature type="domain" description="Endonuclease YhcR N-terminal" evidence="3">
    <location>
        <begin position="534"/>
        <end position="622"/>
    </location>
</feature>
<accession>A0ABN0WZG3</accession>
<sequence>MLYARFQLRVSLLRLLMLLGVMISSAAFAGEYEWNQSAPVKTPLPGNANGKTVLFDVSHGATEGNADWVIDGAFSDFADALVAQGYLVKEYRGVDLNGDGRIQFVDDYNDASKVGLNEAVITYDAISDADVLVLAETNRPFSVEEYAALKQFVDAGKGIFFIADHYDADRNLNTWDATEVYNGYNRSDLSKYNLHNHYGDLRNPKSASAGWLAENFGLRFRFNAVDYKSGVSGIVAPSQVEGLTQGVAPILMAAGATLAITDHTRAKGLVYFSAQDNPVKWTHAKDAGLYFGGEAEGPYVAISKPSMGKAAFIGDSSPIEDATPKYRRQDSGATKKTYPGWTDPGHASVLAVNIVNWLANQENYIGFGSAAHPAGVLTAIPLADTEKTDPNNGQPWSQPGSGYNPWDEATFDNGAYAAPCPVGGCDSNGNPDPGTILSVSQALAATDGTALTVRGVVSQEINGIYGLELVDSNNSATGIYVKLEAAQRDDFNPQLNPAILGQTLLVTGTRGAYMSQPGIRNVTDIQIASAALSVSQALAQPQGTEVTVEGVVVSELNGIYALLLGDSASPSQTINVKLEASQRNDFSPQLNPAIIGKTLRITGKRDTYMSGPSIEYVTDIQIVGDSGGNNGGGDTGGGDTGGALTVSQALAQPNGTDVVVAGVVKAELNGIYALLLADSSNQSITINVKLESSQRSQFSPNLNPAILGKTLRITGRRDTYMSGPSIEYVTLIEQIGN</sequence>
<keyword evidence="5" id="KW-1185">Reference proteome</keyword>
<name>A0ABN0WZG3_9ALTE</name>
<evidence type="ECO:0000313" key="4">
    <source>
        <dbReference type="EMBL" id="GAA0351112.1"/>
    </source>
</evidence>
<proteinExistence type="predicted"/>
<dbReference type="Proteomes" id="UP001501757">
    <property type="component" value="Unassembled WGS sequence"/>
</dbReference>
<feature type="signal peptide" evidence="2">
    <location>
        <begin position="1"/>
        <end position="29"/>
    </location>
</feature>
<gene>
    <name evidence="4" type="ORF">GCM10009092_14360</name>
</gene>
<evidence type="ECO:0000259" key="3">
    <source>
        <dbReference type="Pfam" id="PF19886"/>
    </source>
</evidence>
<protein>
    <recommendedName>
        <fullName evidence="3">Endonuclease YhcR N-terminal domain-containing protein</fullName>
    </recommendedName>
</protein>
<dbReference type="RefSeq" id="WP_343843508.1">
    <property type="nucleotide sequence ID" value="NZ_BAAAEI010000006.1"/>
</dbReference>
<dbReference type="InterPro" id="IPR045939">
    <property type="entry name" value="YhcR_N"/>
</dbReference>
<comment type="caution">
    <text evidence="4">The sequence shown here is derived from an EMBL/GenBank/DDBJ whole genome shotgun (WGS) entry which is preliminary data.</text>
</comment>
<feature type="chain" id="PRO_5046104159" description="Endonuclease YhcR N-terminal domain-containing protein" evidence="2">
    <location>
        <begin position="30"/>
        <end position="737"/>
    </location>
</feature>
<dbReference type="InterPro" id="IPR029062">
    <property type="entry name" value="Class_I_gatase-like"/>
</dbReference>
<reference evidence="4 5" key="1">
    <citation type="journal article" date="2019" name="Int. J. Syst. Evol. Microbiol.">
        <title>The Global Catalogue of Microorganisms (GCM) 10K type strain sequencing project: providing services to taxonomists for standard genome sequencing and annotation.</title>
        <authorList>
            <consortium name="The Broad Institute Genomics Platform"/>
            <consortium name="The Broad Institute Genome Sequencing Center for Infectious Disease"/>
            <person name="Wu L."/>
            <person name="Ma J."/>
        </authorList>
    </citation>
    <scope>NUCLEOTIDE SEQUENCE [LARGE SCALE GENOMIC DNA]</scope>
    <source>
        <strain evidence="4 5">JCM 13378</strain>
    </source>
</reference>
<dbReference type="Pfam" id="PF19886">
    <property type="entry name" value="DUF6359"/>
    <property type="match status" value="3"/>
</dbReference>
<dbReference type="EMBL" id="BAAAEI010000006">
    <property type="protein sequence ID" value="GAA0351112.1"/>
    <property type="molecule type" value="Genomic_DNA"/>
</dbReference>
<keyword evidence="2" id="KW-0732">Signal</keyword>
<evidence type="ECO:0000256" key="1">
    <source>
        <dbReference type="SAM" id="MobiDB-lite"/>
    </source>
</evidence>
<organism evidence="4 5">
    <name type="scientific">Bowmanella denitrificans</name>
    <dbReference type="NCBI Taxonomy" id="366582"/>
    <lineage>
        <taxon>Bacteria</taxon>
        <taxon>Pseudomonadati</taxon>
        <taxon>Pseudomonadota</taxon>
        <taxon>Gammaproteobacteria</taxon>
        <taxon>Alteromonadales</taxon>
        <taxon>Alteromonadaceae</taxon>
        <taxon>Bowmanella</taxon>
    </lineage>
</organism>
<evidence type="ECO:0000256" key="2">
    <source>
        <dbReference type="SAM" id="SignalP"/>
    </source>
</evidence>
<feature type="domain" description="Endonuclease YhcR N-terminal" evidence="3">
    <location>
        <begin position="472"/>
        <end position="527"/>
    </location>
</feature>
<feature type="region of interest" description="Disordered" evidence="1">
    <location>
        <begin position="320"/>
        <end position="339"/>
    </location>
</feature>
<evidence type="ECO:0000313" key="5">
    <source>
        <dbReference type="Proteomes" id="UP001501757"/>
    </source>
</evidence>
<feature type="domain" description="Endonuclease YhcR N-terminal" evidence="3">
    <location>
        <begin position="665"/>
        <end position="731"/>
    </location>
</feature>
<dbReference type="SUPFAM" id="SSF52317">
    <property type="entry name" value="Class I glutamine amidotransferase-like"/>
    <property type="match status" value="1"/>
</dbReference>